<gene>
    <name evidence="2" type="ORF">BLA29_002832</name>
</gene>
<feature type="compositionally biased region" description="Polar residues" evidence="1">
    <location>
        <begin position="128"/>
        <end position="151"/>
    </location>
</feature>
<dbReference type="GO" id="GO:0051087">
    <property type="term" value="F:protein-folding chaperone binding"/>
    <property type="evidence" value="ECO:0007669"/>
    <property type="project" value="InterPro"/>
</dbReference>
<organism evidence="2 3">
    <name type="scientific">Euroglyphus maynei</name>
    <name type="common">Mayne's house dust mite</name>
    <dbReference type="NCBI Taxonomy" id="6958"/>
    <lineage>
        <taxon>Eukaryota</taxon>
        <taxon>Metazoa</taxon>
        <taxon>Ecdysozoa</taxon>
        <taxon>Arthropoda</taxon>
        <taxon>Chelicerata</taxon>
        <taxon>Arachnida</taxon>
        <taxon>Acari</taxon>
        <taxon>Acariformes</taxon>
        <taxon>Sarcoptiformes</taxon>
        <taxon>Astigmata</taxon>
        <taxon>Psoroptidia</taxon>
        <taxon>Analgoidea</taxon>
        <taxon>Pyroglyphidae</taxon>
        <taxon>Pyroglyphinae</taxon>
        <taxon>Euroglyphus</taxon>
    </lineage>
</organism>
<feature type="region of interest" description="Disordered" evidence="1">
    <location>
        <begin position="78"/>
        <end position="112"/>
    </location>
</feature>
<dbReference type="InterPro" id="IPR037689">
    <property type="entry name" value="BAG2"/>
</dbReference>
<evidence type="ECO:0000256" key="1">
    <source>
        <dbReference type="SAM" id="MobiDB-lite"/>
    </source>
</evidence>
<dbReference type="Gene3D" id="1.20.58.890">
    <property type="match status" value="1"/>
</dbReference>
<evidence type="ECO:0000313" key="2">
    <source>
        <dbReference type="EMBL" id="OTF81635.1"/>
    </source>
</evidence>
<reference evidence="2 3" key="1">
    <citation type="submission" date="2017-03" db="EMBL/GenBank/DDBJ databases">
        <title>Genome Survey of Euroglyphus maynei.</title>
        <authorList>
            <person name="Arlian L.G."/>
            <person name="Morgan M.S."/>
            <person name="Rider S.D."/>
        </authorList>
    </citation>
    <scope>NUCLEOTIDE SEQUENCE [LARGE SCALE GENOMIC DNA]</scope>
    <source>
        <strain evidence="2">Arlian Lab</strain>
        <tissue evidence="2">Whole body</tissue>
    </source>
</reference>
<dbReference type="OrthoDB" id="6284251at2759"/>
<dbReference type="PANTHER" id="PTHR12334">
    <property type="entry name" value="BAG FAMILY MOLECULAR CHAPERONE REGULATOR 2"/>
    <property type="match status" value="1"/>
</dbReference>
<proteinExistence type="predicted"/>
<dbReference type="Proteomes" id="UP000194236">
    <property type="component" value="Unassembled WGS sequence"/>
</dbReference>
<feature type="region of interest" description="Disordered" evidence="1">
    <location>
        <begin position="128"/>
        <end position="156"/>
    </location>
</feature>
<comment type="caution">
    <text evidence="2">The sequence shown here is derived from an EMBL/GenBank/DDBJ whole genome shotgun (WGS) entry which is preliminary data.</text>
</comment>
<feature type="compositionally biased region" description="Low complexity" evidence="1">
    <location>
        <begin position="90"/>
        <end position="108"/>
    </location>
</feature>
<dbReference type="EMBL" id="MUJZ01012552">
    <property type="protein sequence ID" value="OTF81635.1"/>
    <property type="molecule type" value="Genomic_DNA"/>
</dbReference>
<dbReference type="GO" id="GO:0050821">
    <property type="term" value="P:protein stabilization"/>
    <property type="evidence" value="ECO:0007669"/>
    <property type="project" value="TreeGrafter"/>
</dbReference>
<evidence type="ECO:0000313" key="3">
    <source>
        <dbReference type="Proteomes" id="UP000194236"/>
    </source>
</evidence>
<keyword evidence="3" id="KW-1185">Reference proteome</keyword>
<protein>
    <submittedName>
        <fullName evidence="2">BAG family molecular chaperone regulator 2-like protein</fullName>
    </submittedName>
</protein>
<name>A0A1Y3BR56_EURMA</name>
<sequence length="352" mass="40205">MDKNPCTMNSERTRTIPIFRSISHNAENGSIVPKNTRSSSHITQNFNYQSPFNPRINLRISSPDPTFSRMLSRMNSLTQSASERCHSPMSSGYDSSYDSSTSSTNLNHHNNHNYRPEIQLRDLHRSSSANRLNSRKLSNNFDGETSTSSFDSNKHKINMQTTLPTITTSKQRQRYSLNEPNVPIMKDDVLKTLDQVEKRTVFLRQIAFELLEEKGKLFDALNKIALKSPASSFSSFTEVDLQDIHATTEDLLHRLESVNIIIKPIRSANQIEAYENACKYIDALKVIQVQEGKIVAKKKCLTYLSSCTSDDSVDKFFVPIDESFQKIVIDCSLDDQKMIKKQLKHFLQQIEN</sequence>
<dbReference type="GO" id="GO:0000774">
    <property type="term" value="F:adenyl-nucleotide exchange factor activity"/>
    <property type="evidence" value="ECO:0007669"/>
    <property type="project" value="InterPro"/>
</dbReference>
<accession>A0A1Y3BR56</accession>
<dbReference type="AlphaFoldDB" id="A0A1Y3BR56"/>
<dbReference type="PANTHER" id="PTHR12334:SF6">
    <property type="entry name" value="BAG FAMILY MOLECULAR CHAPERONE REGULATOR 2"/>
    <property type="match status" value="1"/>
</dbReference>